<reference evidence="1 2" key="1">
    <citation type="journal article" date="2011" name="Stand. Genomic Sci.">
        <title>Complete genome sequence of the filamentous gliding predatory bacterium Herpetosiphon aurantiacus type strain (114-95(T)).</title>
        <authorList>
            <person name="Kiss H."/>
            <person name="Nett M."/>
            <person name="Domin N."/>
            <person name="Martin K."/>
            <person name="Maresca J.A."/>
            <person name="Copeland A."/>
            <person name="Lapidus A."/>
            <person name="Lucas S."/>
            <person name="Berry K.W."/>
            <person name="Glavina Del Rio T."/>
            <person name="Dalin E."/>
            <person name="Tice H."/>
            <person name="Pitluck S."/>
            <person name="Richardson P."/>
            <person name="Bruce D."/>
            <person name="Goodwin L."/>
            <person name="Han C."/>
            <person name="Detter J.C."/>
            <person name="Schmutz J."/>
            <person name="Brettin T."/>
            <person name="Land M."/>
            <person name="Hauser L."/>
            <person name="Kyrpides N.C."/>
            <person name="Ivanova N."/>
            <person name="Goker M."/>
            <person name="Woyke T."/>
            <person name="Klenk H.P."/>
            <person name="Bryant D.A."/>
        </authorList>
    </citation>
    <scope>NUCLEOTIDE SEQUENCE [LARGE SCALE GENOMIC DNA]</scope>
    <source>
        <strain evidence="2">ATCC 23779 / DSM 785 / 114-95</strain>
    </source>
</reference>
<dbReference type="AlphaFoldDB" id="A9B2D7"/>
<proteinExistence type="predicted"/>
<accession>A9B2D7</accession>
<dbReference type="EMBL" id="CP000875">
    <property type="protein sequence ID" value="ABX03982.1"/>
    <property type="molecule type" value="Genomic_DNA"/>
</dbReference>
<evidence type="ECO:0000313" key="1">
    <source>
        <dbReference type="EMBL" id="ABX03982.1"/>
    </source>
</evidence>
<dbReference type="BioCyc" id="HAUR316274:GHYA-1358-MONOMER"/>
<keyword evidence="2" id="KW-1185">Reference proteome</keyword>
<dbReference type="InParanoid" id="A9B2D7"/>
<name>A9B2D7_HERA2</name>
<sequence length="95" mass="11294">MGKKLNLEPIACESFGEARDKAAHIARYSQYRYLVWERGDDQYYYALATPQTVKQMMLDAGTQGLMRIYDRTGFLRLTWWVANNIRRQLLRTWRG</sequence>
<dbReference type="HOGENOM" id="CLU_2369011_0_0_0"/>
<dbReference type="KEGG" id="hau:Haur_1337"/>
<protein>
    <submittedName>
        <fullName evidence="1">Uncharacterized protein</fullName>
    </submittedName>
</protein>
<evidence type="ECO:0000313" key="2">
    <source>
        <dbReference type="Proteomes" id="UP000000787"/>
    </source>
</evidence>
<gene>
    <name evidence="1" type="ordered locus">Haur_1337</name>
</gene>
<dbReference type="Proteomes" id="UP000000787">
    <property type="component" value="Chromosome"/>
</dbReference>
<organism evidence="1 2">
    <name type="scientific">Herpetosiphon aurantiacus (strain ATCC 23779 / DSM 785 / 114-95)</name>
    <dbReference type="NCBI Taxonomy" id="316274"/>
    <lineage>
        <taxon>Bacteria</taxon>
        <taxon>Bacillati</taxon>
        <taxon>Chloroflexota</taxon>
        <taxon>Chloroflexia</taxon>
        <taxon>Herpetosiphonales</taxon>
        <taxon>Herpetosiphonaceae</taxon>
        <taxon>Herpetosiphon</taxon>
    </lineage>
</organism>